<comment type="function">
    <text evidence="2 3">Might take part in the signal recognition particle (SRP) pathway. This is inferred from the conservation of its genetic proximity to ftsY/ffh. May be a regulatory protein.</text>
</comment>
<evidence type="ECO:0000256" key="3">
    <source>
        <dbReference type="HAMAP-Rule" id="MF_00245"/>
    </source>
</evidence>
<gene>
    <name evidence="4" type="ORF">NE630_14820</name>
</gene>
<comment type="similarity">
    <text evidence="1 3">Belongs to the UPF0122 family.</text>
</comment>
<dbReference type="PANTHER" id="PTHR40083">
    <property type="entry name" value="UPF0122 PROTEIN CBO2450/CLC_2298"/>
    <property type="match status" value="1"/>
</dbReference>
<dbReference type="Proteomes" id="UP001205919">
    <property type="component" value="Unassembled WGS sequence"/>
</dbReference>
<dbReference type="RefSeq" id="WP_008708780.1">
    <property type="nucleotide sequence ID" value="NZ_CABKQM010000002.1"/>
</dbReference>
<dbReference type="Pfam" id="PF04297">
    <property type="entry name" value="UPF0122"/>
    <property type="match status" value="1"/>
</dbReference>
<organism evidence="4 5">
    <name type="scientific">Cloacibacillus evryensis</name>
    <dbReference type="NCBI Taxonomy" id="508460"/>
    <lineage>
        <taxon>Bacteria</taxon>
        <taxon>Thermotogati</taxon>
        <taxon>Synergistota</taxon>
        <taxon>Synergistia</taxon>
        <taxon>Synergistales</taxon>
        <taxon>Synergistaceae</taxon>
        <taxon>Cloacibacillus</taxon>
    </lineage>
</organism>
<sequence length="111" mass="12752">MAEKDSLDQRIRDGLLLDNYGALLTGKQRMACAMILLQDLSLSEAAETLGVSRQGVHDLITRAREHMEGYESSFGLIARRQQTDKMEQMLEENRERLPEDFYTTFKKILEA</sequence>
<dbReference type="InterPro" id="IPR036388">
    <property type="entry name" value="WH-like_DNA-bd_sf"/>
</dbReference>
<evidence type="ECO:0000313" key="4">
    <source>
        <dbReference type="EMBL" id="MCQ4815706.1"/>
    </source>
</evidence>
<dbReference type="HAMAP" id="MF_00245">
    <property type="entry name" value="UPF0122"/>
    <property type="match status" value="1"/>
</dbReference>
<dbReference type="GeneID" id="95757694"/>
<proteinExistence type="inferred from homology"/>
<dbReference type="AlphaFoldDB" id="A0AAW5K759"/>
<comment type="caution">
    <text evidence="4">The sequence shown here is derived from an EMBL/GenBank/DDBJ whole genome shotgun (WGS) entry which is preliminary data.</text>
</comment>
<reference evidence="4 5" key="1">
    <citation type="submission" date="2022-06" db="EMBL/GenBank/DDBJ databases">
        <title>Isolation of gut microbiota from human fecal samples.</title>
        <authorList>
            <person name="Pamer E.G."/>
            <person name="Barat B."/>
            <person name="Waligurski E."/>
            <person name="Medina S."/>
            <person name="Paddock L."/>
            <person name="Mostad J."/>
        </authorList>
    </citation>
    <scope>NUCLEOTIDE SEQUENCE [LARGE SCALE GENOMIC DNA]</scope>
    <source>
        <strain evidence="4 5">DFI.9.90</strain>
    </source>
</reference>
<dbReference type="SUPFAM" id="SSF88659">
    <property type="entry name" value="Sigma3 and sigma4 domains of RNA polymerase sigma factors"/>
    <property type="match status" value="1"/>
</dbReference>
<dbReference type="EMBL" id="JANFYT010000057">
    <property type="protein sequence ID" value="MCQ4815706.1"/>
    <property type="molecule type" value="Genomic_DNA"/>
</dbReference>
<dbReference type="InterPro" id="IPR013324">
    <property type="entry name" value="RNA_pol_sigma_r3/r4-like"/>
</dbReference>
<dbReference type="GO" id="GO:0003677">
    <property type="term" value="F:DNA binding"/>
    <property type="evidence" value="ECO:0007669"/>
    <property type="project" value="UniProtKB-KW"/>
</dbReference>
<evidence type="ECO:0000256" key="2">
    <source>
        <dbReference type="ARBA" id="ARBA00024764"/>
    </source>
</evidence>
<keyword evidence="4" id="KW-0238">DNA-binding</keyword>
<evidence type="ECO:0000313" key="5">
    <source>
        <dbReference type="Proteomes" id="UP001205919"/>
    </source>
</evidence>
<name>A0AAW5K759_9BACT</name>
<accession>A0AAW5K759</accession>
<dbReference type="Gene3D" id="1.10.10.10">
    <property type="entry name" value="Winged helix-like DNA-binding domain superfamily/Winged helix DNA-binding domain"/>
    <property type="match status" value="1"/>
</dbReference>
<evidence type="ECO:0000256" key="1">
    <source>
        <dbReference type="ARBA" id="ARBA00008720"/>
    </source>
</evidence>
<keyword evidence="5" id="KW-1185">Reference proteome</keyword>
<dbReference type="PANTHER" id="PTHR40083:SF1">
    <property type="entry name" value="UPF0122 PROTEIN YLXM"/>
    <property type="match status" value="1"/>
</dbReference>
<dbReference type="InterPro" id="IPR007394">
    <property type="entry name" value="UPF0122"/>
</dbReference>
<protein>
    <recommendedName>
        <fullName evidence="3">UPF0122 protein NE630_14820</fullName>
    </recommendedName>
</protein>